<protein>
    <submittedName>
        <fullName evidence="2">ANAPC4_WD40 domain-containing protein</fullName>
    </submittedName>
</protein>
<proteinExistence type="predicted"/>
<reference evidence="2" key="1">
    <citation type="submission" date="2016-11" db="UniProtKB">
        <authorList>
            <consortium name="WormBaseParasite"/>
        </authorList>
    </citation>
    <scope>IDENTIFICATION</scope>
    <source>
        <strain evidence="2">KR3021</strain>
    </source>
</reference>
<accession>A0AC35TK21</accession>
<name>A0AC35TK21_9BILA</name>
<organism evidence="1 2">
    <name type="scientific">Rhabditophanes sp. KR3021</name>
    <dbReference type="NCBI Taxonomy" id="114890"/>
    <lineage>
        <taxon>Eukaryota</taxon>
        <taxon>Metazoa</taxon>
        <taxon>Ecdysozoa</taxon>
        <taxon>Nematoda</taxon>
        <taxon>Chromadorea</taxon>
        <taxon>Rhabditida</taxon>
        <taxon>Tylenchina</taxon>
        <taxon>Panagrolaimomorpha</taxon>
        <taxon>Strongyloidoidea</taxon>
        <taxon>Alloionematidae</taxon>
        <taxon>Rhabditophanes</taxon>
    </lineage>
</organism>
<dbReference type="WBParaSite" id="RSKR_0000149500.1">
    <property type="protein sequence ID" value="RSKR_0000149500.1"/>
    <property type="gene ID" value="RSKR_0000149500"/>
</dbReference>
<dbReference type="Proteomes" id="UP000095286">
    <property type="component" value="Unplaced"/>
</dbReference>
<sequence>MSSKLSEFVPCAKLVEDGLAIIMHRSQIDANLDACRTARHALSLIASARPQAVILALSTEVARFNSSSQHQAIQHSYISPLVRSSVEVLRIIEQLTEKQYNEVIKLIIPVGDILVHCIEAPTLKANTLSKMFPPIQKFHMVAYCSTSRRIAIGGANGKLVIHDLKSSKAQVVQAHNQPITALDFSSDGKVLCVYCATEAKVSLWQSQMSFLGMGQNSLKCMKVMQAPAEFPIETPGETPQIFRAKIIFNGPKSLTLMLPNGRESRITFG</sequence>
<evidence type="ECO:0000313" key="1">
    <source>
        <dbReference type="Proteomes" id="UP000095286"/>
    </source>
</evidence>
<evidence type="ECO:0000313" key="2">
    <source>
        <dbReference type="WBParaSite" id="RSKR_0000149500.1"/>
    </source>
</evidence>